<organism evidence="1 2">
    <name type="scientific">Puccinia coronata f. sp. avenae</name>
    <dbReference type="NCBI Taxonomy" id="200324"/>
    <lineage>
        <taxon>Eukaryota</taxon>
        <taxon>Fungi</taxon>
        <taxon>Dikarya</taxon>
        <taxon>Basidiomycota</taxon>
        <taxon>Pucciniomycotina</taxon>
        <taxon>Pucciniomycetes</taxon>
        <taxon>Pucciniales</taxon>
        <taxon>Pucciniaceae</taxon>
        <taxon>Puccinia</taxon>
    </lineage>
</organism>
<dbReference type="EMBL" id="PGCJ01000182">
    <property type="protein sequence ID" value="PLW40396.1"/>
    <property type="molecule type" value="Genomic_DNA"/>
</dbReference>
<sequence>MSQILSLTTQQIETLNASAAAFLPIPFSSTLDWINLRTSGFIIAFCLQSLCVNWSLI</sequence>
<keyword evidence="2" id="KW-1185">Reference proteome</keyword>
<protein>
    <submittedName>
        <fullName evidence="1">Uncharacterized protein</fullName>
    </submittedName>
</protein>
<evidence type="ECO:0000313" key="1">
    <source>
        <dbReference type="EMBL" id="PLW40396.1"/>
    </source>
</evidence>
<proteinExistence type="predicted"/>
<name>A0A2N5URW4_9BASI</name>
<evidence type="ECO:0000313" key="2">
    <source>
        <dbReference type="Proteomes" id="UP000235388"/>
    </source>
</evidence>
<comment type="caution">
    <text evidence="1">The sequence shown here is derived from an EMBL/GenBank/DDBJ whole genome shotgun (WGS) entry which is preliminary data.</text>
</comment>
<accession>A0A2N5URW4</accession>
<gene>
    <name evidence="1" type="ORF">PCANC_19590</name>
</gene>
<dbReference type="AlphaFoldDB" id="A0A2N5URW4"/>
<reference evidence="1 2" key="1">
    <citation type="submission" date="2017-11" db="EMBL/GenBank/DDBJ databases">
        <title>De novo assembly and phasing of dikaryotic genomes from two isolates of Puccinia coronata f. sp. avenae, the causal agent of oat crown rust.</title>
        <authorList>
            <person name="Miller M.E."/>
            <person name="Zhang Y."/>
            <person name="Omidvar V."/>
            <person name="Sperschneider J."/>
            <person name="Schwessinger B."/>
            <person name="Raley C."/>
            <person name="Palmer J.M."/>
            <person name="Garnica D."/>
            <person name="Upadhyaya N."/>
            <person name="Rathjen J."/>
            <person name="Taylor J.M."/>
            <person name="Park R.F."/>
            <person name="Dodds P.N."/>
            <person name="Hirsch C.D."/>
            <person name="Kianian S.F."/>
            <person name="Figueroa M."/>
        </authorList>
    </citation>
    <scope>NUCLEOTIDE SEQUENCE [LARGE SCALE GENOMIC DNA]</scope>
    <source>
        <strain evidence="1">12NC29</strain>
    </source>
</reference>
<dbReference type="Proteomes" id="UP000235388">
    <property type="component" value="Unassembled WGS sequence"/>
</dbReference>